<proteinExistence type="predicted"/>
<gene>
    <name evidence="1" type="ORF">GA_TR15886_c4_g1_i1_g.49741</name>
</gene>
<dbReference type="EMBL" id="GEVI01028605">
    <property type="protein sequence ID" value="JAU03715.1"/>
    <property type="molecule type" value="Transcribed_RNA"/>
</dbReference>
<accession>A0A1J3C780</accession>
<organism evidence="1">
    <name type="scientific">Noccaea caerulescens</name>
    <name type="common">Alpine penny-cress</name>
    <name type="synonym">Thlaspi caerulescens</name>
    <dbReference type="NCBI Taxonomy" id="107243"/>
    <lineage>
        <taxon>Eukaryota</taxon>
        <taxon>Viridiplantae</taxon>
        <taxon>Streptophyta</taxon>
        <taxon>Embryophyta</taxon>
        <taxon>Tracheophyta</taxon>
        <taxon>Spermatophyta</taxon>
        <taxon>Magnoliopsida</taxon>
        <taxon>eudicotyledons</taxon>
        <taxon>Gunneridae</taxon>
        <taxon>Pentapetalae</taxon>
        <taxon>rosids</taxon>
        <taxon>malvids</taxon>
        <taxon>Brassicales</taxon>
        <taxon>Brassicaceae</taxon>
        <taxon>Coluteocarpeae</taxon>
        <taxon>Noccaea</taxon>
    </lineage>
</organism>
<reference evidence="1" key="1">
    <citation type="submission" date="2016-07" db="EMBL/GenBank/DDBJ databases">
        <title>De novo transcriptome assembly of four accessions of the metal hyperaccumulator plant Noccaea caerulescens.</title>
        <authorList>
            <person name="Blande D."/>
            <person name="Halimaa P."/>
            <person name="Tervahauta A.I."/>
            <person name="Aarts M.G."/>
            <person name="Karenlampi S.O."/>
        </authorList>
    </citation>
    <scope>NUCLEOTIDE SEQUENCE</scope>
</reference>
<dbReference type="AlphaFoldDB" id="A0A1J3C780"/>
<name>A0A1J3C780_NOCCA</name>
<protein>
    <submittedName>
        <fullName evidence="1">Uncharacterized protein</fullName>
    </submittedName>
</protein>
<sequence>MSLSSLEKLQMPYSGKSLTVKLKEKPRPTSAKFRACIVLTTESEFGTAIDLECRITSQGEDICGSHQFFEGPIFSEHLYLFDVQGKDITSTELEFVFELHTFGSGNNIWIKECGIRQLSELQTKTSETGEC</sequence>
<evidence type="ECO:0000313" key="1">
    <source>
        <dbReference type="EMBL" id="JAU03715.1"/>
    </source>
</evidence>